<dbReference type="KEGG" id="acru:HHL28_14435"/>
<gene>
    <name evidence="2" type="ORF">HHL28_14435</name>
</gene>
<dbReference type="EMBL" id="CP051775">
    <property type="protein sequence ID" value="QJE74124.1"/>
    <property type="molecule type" value="Genomic_DNA"/>
</dbReference>
<protein>
    <submittedName>
        <fullName evidence="2">Uncharacterized protein</fullName>
    </submittedName>
</protein>
<proteinExistence type="predicted"/>
<reference evidence="2" key="1">
    <citation type="submission" date="2020-04" db="EMBL/GenBank/DDBJ databases">
        <title>A desert anoxygenic phototrophic bacterium fixes CO2 using RubisCO under aerobic conditions.</title>
        <authorList>
            <person name="Tang K."/>
        </authorList>
    </citation>
    <scope>NUCLEOTIDE SEQUENCE [LARGE SCALE GENOMIC DNA]</scope>
    <source>
        <strain evidence="2">MIMtkB3</strain>
    </source>
</reference>
<keyword evidence="1" id="KW-0812">Transmembrane</keyword>
<feature type="transmembrane region" description="Helical" evidence="1">
    <location>
        <begin position="100"/>
        <end position="122"/>
    </location>
</feature>
<evidence type="ECO:0000313" key="3">
    <source>
        <dbReference type="Proteomes" id="UP000501891"/>
    </source>
</evidence>
<evidence type="ECO:0000313" key="2">
    <source>
        <dbReference type="EMBL" id="QJE74124.1"/>
    </source>
</evidence>
<dbReference type="Proteomes" id="UP000501891">
    <property type="component" value="Chromosome"/>
</dbReference>
<name>A0A858R9P1_9PROT</name>
<evidence type="ECO:0000256" key="1">
    <source>
        <dbReference type="SAM" id="Phobius"/>
    </source>
</evidence>
<sequence>MAILNFLRTRRGASLLLLLVALVAGLGLFDRAERALLPATLAQAGEARVEENLARAAALFATARALNAAISVAQSASVSAGVGVEGSISPGQALDPVNDLVERFSAVMLTATVALGGSALLLKAGDAYGLAVLLPGGLVLAALALWLPGRWGRARGGRGCCCWWPP</sequence>
<keyword evidence="3" id="KW-1185">Reference proteome</keyword>
<organism evidence="2 3">
    <name type="scientific">Aerophototrophica crusticola</name>
    <dbReference type="NCBI Taxonomy" id="1709002"/>
    <lineage>
        <taxon>Bacteria</taxon>
        <taxon>Pseudomonadati</taxon>
        <taxon>Pseudomonadota</taxon>
        <taxon>Alphaproteobacteria</taxon>
        <taxon>Rhodospirillales</taxon>
        <taxon>Rhodospirillaceae</taxon>
        <taxon>Aerophototrophica</taxon>
    </lineage>
</organism>
<feature type="transmembrane region" description="Helical" evidence="1">
    <location>
        <begin position="128"/>
        <end position="148"/>
    </location>
</feature>
<keyword evidence="1" id="KW-1133">Transmembrane helix</keyword>
<dbReference type="AlphaFoldDB" id="A0A858R9P1"/>
<accession>A0A858R9P1</accession>
<keyword evidence="1" id="KW-0472">Membrane</keyword>